<dbReference type="AlphaFoldDB" id="A0A1I3ADE3"/>
<feature type="compositionally biased region" description="Low complexity" evidence="1">
    <location>
        <begin position="102"/>
        <end position="114"/>
    </location>
</feature>
<keyword evidence="3" id="KW-1185">Reference proteome</keyword>
<accession>A0A1I3ADE3</accession>
<gene>
    <name evidence="2" type="ORF">SAMN04488021_11441</name>
</gene>
<name>A0A1I3ADE3_9RHOB</name>
<dbReference type="RefSeq" id="WP_074967606.1">
    <property type="nucleotide sequence ID" value="NZ_CBCRYP010000012.1"/>
</dbReference>
<evidence type="ECO:0000313" key="3">
    <source>
        <dbReference type="Proteomes" id="UP000183635"/>
    </source>
</evidence>
<evidence type="ECO:0000313" key="2">
    <source>
        <dbReference type="EMBL" id="SFH48078.1"/>
    </source>
</evidence>
<protein>
    <submittedName>
        <fullName evidence="2">Uncharacterized protein</fullName>
    </submittedName>
</protein>
<dbReference type="InterPro" id="IPR045389">
    <property type="entry name" value="DUF6522"/>
</dbReference>
<sequence>MSQIEFGKNGIQVDAALLAKAFRIGTDALRQSMRDGTITSRCERGEGADAGRVRLVFFSSRRRVRITADDSGNVLTCTAVDLVGPPRSGRPEAAGDADHEAAGAASAGAGPDQAAHIDRLLDPALQGTFPASDPIAIDIDAAPQADSSRGEAP</sequence>
<dbReference type="Proteomes" id="UP000183635">
    <property type="component" value="Unassembled WGS sequence"/>
</dbReference>
<dbReference type="STRING" id="34004.SAMN04488021_11441"/>
<organism evidence="2 3">
    <name type="scientific">Paracoccus aminovorans</name>
    <dbReference type="NCBI Taxonomy" id="34004"/>
    <lineage>
        <taxon>Bacteria</taxon>
        <taxon>Pseudomonadati</taxon>
        <taxon>Pseudomonadota</taxon>
        <taxon>Alphaproteobacteria</taxon>
        <taxon>Rhodobacterales</taxon>
        <taxon>Paracoccaceae</taxon>
        <taxon>Paracoccus</taxon>
    </lineage>
</organism>
<dbReference type="Pfam" id="PF20132">
    <property type="entry name" value="DUF6522"/>
    <property type="match status" value="1"/>
</dbReference>
<dbReference type="EMBL" id="FOPU01000014">
    <property type="protein sequence ID" value="SFH48078.1"/>
    <property type="molecule type" value="Genomic_DNA"/>
</dbReference>
<feature type="compositionally biased region" description="Low complexity" evidence="1">
    <location>
        <begin position="130"/>
        <end position="147"/>
    </location>
</feature>
<proteinExistence type="predicted"/>
<feature type="region of interest" description="Disordered" evidence="1">
    <location>
        <begin position="82"/>
        <end position="153"/>
    </location>
</feature>
<evidence type="ECO:0000256" key="1">
    <source>
        <dbReference type="SAM" id="MobiDB-lite"/>
    </source>
</evidence>
<reference evidence="2 3" key="1">
    <citation type="submission" date="2016-10" db="EMBL/GenBank/DDBJ databases">
        <authorList>
            <person name="de Groot N.N."/>
        </authorList>
    </citation>
    <scope>NUCLEOTIDE SEQUENCE [LARGE SCALE GENOMIC DNA]</scope>
    <source>
        <strain evidence="2 3">DSM 8537</strain>
    </source>
</reference>